<feature type="transmembrane region" description="Helical" evidence="1">
    <location>
        <begin position="284"/>
        <end position="308"/>
    </location>
</feature>
<accession>A0A2M7H323</accession>
<protein>
    <recommendedName>
        <fullName evidence="4">Glycosyltransferase RgtA/B/C/D-like domain-containing protein</fullName>
    </recommendedName>
</protein>
<feature type="transmembrane region" description="Helical" evidence="1">
    <location>
        <begin position="125"/>
        <end position="143"/>
    </location>
</feature>
<feature type="transmembrane region" description="Helical" evidence="1">
    <location>
        <begin position="221"/>
        <end position="240"/>
    </location>
</feature>
<feature type="transmembrane region" description="Helical" evidence="1">
    <location>
        <begin position="12"/>
        <end position="31"/>
    </location>
</feature>
<feature type="transmembrane region" description="Helical" evidence="1">
    <location>
        <begin position="346"/>
        <end position="364"/>
    </location>
</feature>
<evidence type="ECO:0000313" key="3">
    <source>
        <dbReference type="Proteomes" id="UP000230292"/>
    </source>
</evidence>
<gene>
    <name evidence="2" type="ORF">COW24_04520</name>
</gene>
<feature type="transmembrane region" description="Helical" evidence="1">
    <location>
        <begin position="314"/>
        <end position="334"/>
    </location>
</feature>
<dbReference type="Proteomes" id="UP000230292">
    <property type="component" value="Unassembled WGS sequence"/>
</dbReference>
<organism evidence="2 3">
    <name type="scientific">Candidatus Kerfeldbacteria bacterium CG15_BIG_FIL_POST_REV_8_21_14_020_45_12</name>
    <dbReference type="NCBI Taxonomy" id="2014247"/>
    <lineage>
        <taxon>Bacteria</taxon>
        <taxon>Candidatus Kerfeldiibacteriota</taxon>
    </lineage>
</organism>
<feature type="transmembrane region" description="Helical" evidence="1">
    <location>
        <begin position="94"/>
        <end position="113"/>
    </location>
</feature>
<keyword evidence="1" id="KW-0472">Membrane</keyword>
<comment type="caution">
    <text evidence="2">The sequence shown here is derived from an EMBL/GenBank/DDBJ whole genome shotgun (WGS) entry which is preliminary data.</text>
</comment>
<evidence type="ECO:0000256" key="1">
    <source>
        <dbReference type="SAM" id="Phobius"/>
    </source>
</evidence>
<feature type="transmembrane region" description="Helical" evidence="1">
    <location>
        <begin position="370"/>
        <end position="389"/>
    </location>
</feature>
<proteinExistence type="predicted"/>
<dbReference type="EMBL" id="PFGC01000046">
    <property type="protein sequence ID" value="PIW36594.1"/>
    <property type="molecule type" value="Genomic_DNA"/>
</dbReference>
<name>A0A2M7H323_9BACT</name>
<keyword evidence="1" id="KW-0812">Transmembrane</keyword>
<keyword evidence="1" id="KW-1133">Transmembrane helix</keyword>
<sequence length="496" mass="56528">MTFKNTSWQHVLSIAIIVLALTIGFWIRILLPLISYTQFLGDQAEHAFVYQTMKTGNIVTLGPGSSVGGYNLPPLYYWSVAPFVFLTSDPRGQILLNIACSFATIPLLMYFVYRMYSFIPQKPRLLIAGVSGLWWTFLYQEILVNAKEWNTGPLVLVLLLWYLLFDHLFDNKWNRKKQLIGWTAHGILIAYMTSLHSVGLFVVPLAALIIYSIYWRYKKDIVGPLVAIASSIIVLTPYWAGEFKRGFTNSLSILDTVFSSASETHTAFARLDHILGSFFEIGPFIYFIDIPFTNIFSALFILAIAWFASNYSRISKGLLIALTTTTAVYAFSLMNYWQVQFVHYKMLIIFFPVIFIPAFLLAFAESKKLKITGTVILIIFCGTSIWSNLKQINWYTQSMIGKQRIVNTQDIKTALVAIPEFSTICTNDYGSKRAYEYLAQFSVKKQFAFSDNCTPGSYEIIPHYVRTNSYAPPQHMEIKSGAVTFKQDAHLTIVKW</sequence>
<dbReference type="AlphaFoldDB" id="A0A2M7H323"/>
<evidence type="ECO:0000313" key="2">
    <source>
        <dbReference type="EMBL" id="PIW36594.1"/>
    </source>
</evidence>
<feature type="transmembrane region" description="Helical" evidence="1">
    <location>
        <begin position="186"/>
        <end position="215"/>
    </location>
</feature>
<reference evidence="2 3" key="1">
    <citation type="submission" date="2017-09" db="EMBL/GenBank/DDBJ databases">
        <title>Depth-based differentiation of microbial function through sediment-hosted aquifers and enrichment of novel symbionts in the deep terrestrial subsurface.</title>
        <authorList>
            <person name="Probst A.J."/>
            <person name="Ladd B."/>
            <person name="Jarett J.K."/>
            <person name="Geller-Mcgrath D.E."/>
            <person name="Sieber C.M."/>
            <person name="Emerson J.B."/>
            <person name="Anantharaman K."/>
            <person name="Thomas B.C."/>
            <person name="Malmstrom R."/>
            <person name="Stieglmeier M."/>
            <person name="Klingl A."/>
            <person name="Woyke T."/>
            <person name="Ryan C.M."/>
            <person name="Banfield J.F."/>
        </authorList>
    </citation>
    <scope>NUCLEOTIDE SEQUENCE [LARGE SCALE GENOMIC DNA]</scope>
    <source>
        <strain evidence="2">CG15_BIG_FIL_POST_REV_8_21_14_020_45_12</strain>
    </source>
</reference>
<evidence type="ECO:0008006" key="4">
    <source>
        <dbReference type="Google" id="ProtNLM"/>
    </source>
</evidence>